<reference evidence="2 3" key="1">
    <citation type="submission" date="2024-08" db="EMBL/GenBank/DDBJ databases">
        <title>Insights into the chromosomal genome structure of Flemingia macrophylla.</title>
        <authorList>
            <person name="Ding Y."/>
            <person name="Zhao Y."/>
            <person name="Bi W."/>
            <person name="Wu M."/>
            <person name="Zhao G."/>
            <person name="Gong Y."/>
            <person name="Li W."/>
            <person name="Zhang P."/>
        </authorList>
    </citation>
    <scope>NUCLEOTIDE SEQUENCE [LARGE SCALE GENOMIC DNA]</scope>
    <source>
        <strain evidence="2">DYQJB</strain>
        <tissue evidence="2">Leaf</tissue>
    </source>
</reference>
<feature type="compositionally biased region" description="Pro residues" evidence="1">
    <location>
        <begin position="24"/>
        <end position="59"/>
    </location>
</feature>
<evidence type="ECO:0000313" key="3">
    <source>
        <dbReference type="Proteomes" id="UP001603857"/>
    </source>
</evidence>
<dbReference type="SUPFAM" id="SSF101447">
    <property type="entry name" value="Formin homology 2 domain (FH2 domain)"/>
    <property type="match status" value="1"/>
</dbReference>
<organism evidence="2 3">
    <name type="scientific">Flemingia macrophylla</name>
    <dbReference type="NCBI Taxonomy" id="520843"/>
    <lineage>
        <taxon>Eukaryota</taxon>
        <taxon>Viridiplantae</taxon>
        <taxon>Streptophyta</taxon>
        <taxon>Embryophyta</taxon>
        <taxon>Tracheophyta</taxon>
        <taxon>Spermatophyta</taxon>
        <taxon>Magnoliopsida</taxon>
        <taxon>eudicotyledons</taxon>
        <taxon>Gunneridae</taxon>
        <taxon>Pentapetalae</taxon>
        <taxon>rosids</taxon>
        <taxon>fabids</taxon>
        <taxon>Fabales</taxon>
        <taxon>Fabaceae</taxon>
        <taxon>Papilionoideae</taxon>
        <taxon>50 kb inversion clade</taxon>
        <taxon>NPAAA clade</taxon>
        <taxon>indigoferoid/millettioid clade</taxon>
        <taxon>Phaseoleae</taxon>
        <taxon>Flemingia</taxon>
    </lineage>
</organism>
<dbReference type="EMBL" id="JBGMDY010000001">
    <property type="protein sequence ID" value="KAL2346269.1"/>
    <property type="molecule type" value="Genomic_DNA"/>
</dbReference>
<feature type="compositionally biased region" description="Pro residues" evidence="1">
    <location>
        <begin position="73"/>
        <end position="100"/>
    </location>
</feature>
<feature type="compositionally biased region" description="Low complexity" evidence="1">
    <location>
        <begin position="151"/>
        <end position="170"/>
    </location>
</feature>
<sequence>MPLFISSVSQTCTPHITQQHPTSFLPPPPPSPTHPPSSAAPPPPPPTPAAPSPSAPPGQAPAQEARRHMHPTVLPPPPPSSTPPPSSAAPPPTPPTPAAPDRPRHPGQLPATEPPRQQQPPSFLLLLLLHPSTIIRRTPTPATNPPPPHPRAAGATSTQTSPTSTSGPAPHTCPPLAQPHHLRWPTATPPHPRAMHIGSPQAGTAPWEPTPARSVIRHQQSRLNAPILHHASAAAAGILPFRSRAPSSIHALVAQPDSGDLLLCHGVHVVLPSPRSYTELNWVEVDATNNILLSTREPSESP</sequence>
<accession>A0ABD1NDT3</accession>
<dbReference type="AlphaFoldDB" id="A0ABD1NDT3"/>
<dbReference type="Proteomes" id="UP001603857">
    <property type="component" value="Unassembled WGS sequence"/>
</dbReference>
<keyword evidence="3" id="KW-1185">Reference proteome</keyword>
<evidence type="ECO:0000256" key="1">
    <source>
        <dbReference type="SAM" id="MobiDB-lite"/>
    </source>
</evidence>
<name>A0ABD1NDT3_9FABA</name>
<comment type="caution">
    <text evidence="2">The sequence shown here is derived from an EMBL/GenBank/DDBJ whole genome shotgun (WGS) entry which is preliminary data.</text>
</comment>
<evidence type="ECO:0000313" key="2">
    <source>
        <dbReference type="EMBL" id="KAL2346269.1"/>
    </source>
</evidence>
<protein>
    <submittedName>
        <fullName evidence="2">Uncharacterized protein</fullName>
    </submittedName>
</protein>
<dbReference type="PRINTS" id="PR01217">
    <property type="entry name" value="PRICHEXTENSN"/>
</dbReference>
<feature type="region of interest" description="Disordered" evidence="1">
    <location>
        <begin position="15"/>
        <end position="118"/>
    </location>
</feature>
<proteinExistence type="predicted"/>
<gene>
    <name evidence="2" type="ORF">Fmac_000269</name>
</gene>
<feature type="region of interest" description="Disordered" evidence="1">
    <location>
        <begin position="136"/>
        <end position="177"/>
    </location>
</feature>